<feature type="compositionally biased region" description="Basic residues" evidence="1">
    <location>
        <begin position="84"/>
        <end position="106"/>
    </location>
</feature>
<feature type="compositionally biased region" description="Polar residues" evidence="1">
    <location>
        <begin position="127"/>
        <end position="139"/>
    </location>
</feature>
<evidence type="ECO:0000313" key="4">
    <source>
        <dbReference type="Proteomes" id="UP001190700"/>
    </source>
</evidence>
<feature type="compositionally biased region" description="Low complexity" evidence="1">
    <location>
        <begin position="147"/>
        <end position="160"/>
    </location>
</feature>
<feature type="region of interest" description="Disordered" evidence="1">
    <location>
        <begin position="66"/>
        <end position="233"/>
    </location>
</feature>
<comment type="caution">
    <text evidence="3">The sequence shown here is derived from an EMBL/GenBank/DDBJ whole genome shotgun (WGS) entry which is preliminary data.</text>
</comment>
<evidence type="ECO:0000313" key="3">
    <source>
        <dbReference type="EMBL" id="KAK3235161.1"/>
    </source>
</evidence>
<feature type="compositionally biased region" description="Low complexity" evidence="1">
    <location>
        <begin position="112"/>
        <end position="124"/>
    </location>
</feature>
<dbReference type="EMBL" id="LGRX02035356">
    <property type="protein sequence ID" value="KAK3235161.1"/>
    <property type="molecule type" value="Genomic_DNA"/>
</dbReference>
<evidence type="ECO:0000256" key="1">
    <source>
        <dbReference type="SAM" id="MobiDB-lite"/>
    </source>
</evidence>
<feature type="region of interest" description="Disordered" evidence="1">
    <location>
        <begin position="314"/>
        <end position="336"/>
    </location>
</feature>
<keyword evidence="2" id="KW-0732">Signal</keyword>
<protein>
    <submittedName>
        <fullName evidence="3">Uncharacterized protein</fullName>
    </submittedName>
</protein>
<dbReference type="AlphaFoldDB" id="A0AAE0ENU2"/>
<keyword evidence="4" id="KW-1185">Reference proteome</keyword>
<feature type="compositionally biased region" description="Basic and acidic residues" evidence="1">
    <location>
        <begin position="175"/>
        <end position="198"/>
    </location>
</feature>
<feature type="compositionally biased region" description="Acidic residues" evidence="1">
    <location>
        <begin position="319"/>
        <end position="336"/>
    </location>
</feature>
<dbReference type="Proteomes" id="UP001190700">
    <property type="component" value="Unassembled WGS sequence"/>
</dbReference>
<organism evidence="3 4">
    <name type="scientific">Cymbomonas tetramitiformis</name>
    <dbReference type="NCBI Taxonomy" id="36881"/>
    <lineage>
        <taxon>Eukaryota</taxon>
        <taxon>Viridiplantae</taxon>
        <taxon>Chlorophyta</taxon>
        <taxon>Pyramimonadophyceae</taxon>
        <taxon>Pyramimonadales</taxon>
        <taxon>Pyramimonadaceae</taxon>
        <taxon>Cymbomonas</taxon>
    </lineage>
</organism>
<accession>A0AAE0ENU2</accession>
<feature type="chain" id="PRO_5042012992" evidence="2">
    <location>
        <begin position="18"/>
        <end position="704"/>
    </location>
</feature>
<name>A0AAE0ENU2_9CHLO</name>
<reference evidence="3 4" key="1">
    <citation type="journal article" date="2015" name="Genome Biol. Evol.">
        <title>Comparative Genomics of a Bacterivorous Green Alga Reveals Evolutionary Causalities and Consequences of Phago-Mixotrophic Mode of Nutrition.</title>
        <authorList>
            <person name="Burns J.A."/>
            <person name="Paasch A."/>
            <person name="Narechania A."/>
            <person name="Kim E."/>
        </authorList>
    </citation>
    <scope>NUCLEOTIDE SEQUENCE [LARGE SCALE GENOMIC DNA]</scope>
    <source>
        <strain evidence="3 4">PLY_AMNH</strain>
    </source>
</reference>
<feature type="region of interest" description="Disordered" evidence="1">
    <location>
        <begin position="684"/>
        <end position="704"/>
    </location>
</feature>
<feature type="signal peptide" evidence="2">
    <location>
        <begin position="1"/>
        <end position="17"/>
    </location>
</feature>
<gene>
    <name evidence="3" type="ORF">CYMTET_54625</name>
</gene>
<proteinExistence type="predicted"/>
<evidence type="ECO:0000256" key="2">
    <source>
        <dbReference type="SAM" id="SignalP"/>
    </source>
</evidence>
<sequence>MIACAIVLMATLPAATAATTMESNIGHAGVPDTHSSVSTMSLTALATTLGLTAVLAAIFWARTQRENHSPHAPQPSTTRDATTIHHHHHDATTHHHHHHHDHHPKHHNEQLTTTANPTATTARASPQIIQSSNPHSYFTASGRPHISTSSTPDTTSTTPSNPFRDDTLPPQEDPDASHRLPDHIPRVLHTRPNDRENTHPNPPATAPTPRNYRRTPPDSPPARPLRNTARNSDCPFCGITINRPYHRFLPDRCAVSGARKDLVLRGYSPCRILQGDTRPENVALVRDATALIPRSSTIPLHIWLLPFAGEKSVTKDDSASETDGENVPEDSDSDADQVEANVAKGKEFPLQHRCLRPAAWRKNNELESAMTTAYEVSQALQGHEGVGLDKEYILASALHNDLTSTVLPVVSGVGEKETWDEVHFENLSSDVQQFRKVAAEQVESRLLQLDTDTLLALKMNPSIGSSITGILENKSAMVELMDAEYNRRLRHRGTHLIAQQPGAVASSIIGQPSAGGVDEGAIVAPVQKRRKTLGELAKMHTSLGSKGTTGVATDVVADSDSRLAEKIRLEKEMFITLCQSALVETKYINEVTQEFNQLLFYCDHETQIPIHAAVFFADCASKKAASANVEQIFSGAGTLLADFHSGAMGAEMLEAYMFIRGNWQFEFLRPSVEEIVTAYTLAHSKQDDAESSASESEASGDESS</sequence>